<dbReference type="InterPro" id="IPR050523">
    <property type="entry name" value="AKR_Detox_Biosynth"/>
</dbReference>
<protein>
    <submittedName>
        <fullName evidence="2">Aldo/keto reductase</fullName>
    </submittedName>
</protein>
<dbReference type="OrthoDB" id="9773828at2"/>
<proteinExistence type="predicted"/>
<evidence type="ECO:0000313" key="2">
    <source>
        <dbReference type="EMBL" id="TXD87086.1"/>
    </source>
</evidence>
<evidence type="ECO:0000259" key="1">
    <source>
        <dbReference type="Pfam" id="PF00248"/>
    </source>
</evidence>
<comment type="caution">
    <text evidence="2">The sequence shown here is derived from an EMBL/GenBank/DDBJ whole genome shotgun (WGS) entry which is preliminary data.</text>
</comment>
<keyword evidence="3" id="KW-1185">Reference proteome</keyword>
<accession>A0A5C6ZCF5</accession>
<dbReference type="Proteomes" id="UP000321578">
    <property type="component" value="Unassembled WGS sequence"/>
</dbReference>
<dbReference type="GO" id="GO:0005829">
    <property type="term" value="C:cytosol"/>
    <property type="evidence" value="ECO:0007669"/>
    <property type="project" value="TreeGrafter"/>
</dbReference>
<dbReference type="InterPro" id="IPR036812">
    <property type="entry name" value="NAD(P)_OxRdtase_dom_sf"/>
</dbReference>
<dbReference type="InterPro" id="IPR020471">
    <property type="entry name" value="AKR"/>
</dbReference>
<evidence type="ECO:0000313" key="3">
    <source>
        <dbReference type="Proteomes" id="UP000321578"/>
    </source>
</evidence>
<dbReference type="Pfam" id="PF00248">
    <property type="entry name" value="Aldo_ket_red"/>
    <property type="match status" value="1"/>
</dbReference>
<feature type="domain" description="NADP-dependent oxidoreductase" evidence="1">
    <location>
        <begin position="3"/>
        <end position="264"/>
    </location>
</feature>
<dbReference type="Gene3D" id="3.20.20.100">
    <property type="entry name" value="NADP-dependent oxidoreductase domain"/>
    <property type="match status" value="1"/>
</dbReference>
<gene>
    <name evidence="2" type="ORF">ESY86_18145</name>
</gene>
<dbReference type="SUPFAM" id="SSF51430">
    <property type="entry name" value="NAD(P)-linked oxidoreductase"/>
    <property type="match status" value="1"/>
</dbReference>
<organism evidence="2 3">
    <name type="scientific">Subsaximicrobium wynnwilliamsii</name>
    <dbReference type="NCBI Taxonomy" id="291179"/>
    <lineage>
        <taxon>Bacteria</taxon>
        <taxon>Pseudomonadati</taxon>
        <taxon>Bacteroidota</taxon>
        <taxon>Flavobacteriia</taxon>
        <taxon>Flavobacteriales</taxon>
        <taxon>Flavobacteriaceae</taxon>
        <taxon>Subsaximicrobium</taxon>
    </lineage>
</organism>
<name>A0A5C6ZCF5_9FLAO</name>
<dbReference type="AlphaFoldDB" id="A0A5C6ZCF5"/>
<dbReference type="PANTHER" id="PTHR43364:SF1">
    <property type="entry name" value="OXIDOREDUCTASE YDHF"/>
    <property type="match status" value="1"/>
</dbReference>
<dbReference type="PANTHER" id="PTHR43364">
    <property type="entry name" value="NADH-SPECIFIC METHYLGLYOXAL REDUCTASE-RELATED"/>
    <property type="match status" value="1"/>
</dbReference>
<dbReference type="CDD" id="cd19092">
    <property type="entry name" value="AKR_BsYcsN_EcYdhF-like"/>
    <property type="match status" value="1"/>
</dbReference>
<dbReference type="EMBL" id="VORO01000030">
    <property type="protein sequence ID" value="TXD87086.1"/>
    <property type="molecule type" value="Genomic_DNA"/>
</dbReference>
<sequence length="277" mass="31502">MTWGTWGKQLKKTEMIALMQYYLEHGINTFDHADIYGGYTTEEDFGSAFAESGLKREQIQLISKCGIQEISENRDNTVKHYDYSKDHVIWSAEKSLKHLKTDYLDVFLLHRPSPLMQPAEIAEAITHLKAQGKIKAFGVSNFTPSQTELLAQNTDIDTNQIECSLSQHSAMHDGSLDHMMVNKIQPMAWSPLGTVFKEDNAQSKRIHEQLEVLQEKYSATKDQLLLAWILKHPAKINPVIGTTNKKRIENAVNALDINLELEDWFKLLVASQGHKVP</sequence>
<dbReference type="GO" id="GO:0016491">
    <property type="term" value="F:oxidoreductase activity"/>
    <property type="evidence" value="ECO:0007669"/>
    <property type="project" value="InterPro"/>
</dbReference>
<reference evidence="2 3" key="1">
    <citation type="submission" date="2019-08" db="EMBL/GenBank/DDBJ databases">
        <title>Genomes of Subsaximicrobium wynnwilliamsii strains.</title>
        <authorList>
            <person name="Bowman J.P."/>
        </authorList>
    </citation>
    <scope>NUCLEOTIDE SEQUENCE [LARGE SCALE GENOMIC DNA]</scope>
    <source>
        <strain evidence="2 3">2-80-2</strain>
    </source>
</reference>
<dbReference type="InterPro" id="IPR023210">
    <property type="entry name" value="NADP_OxRdtase_dom"/>
</dbReference>
<dbReference type="PRINTS" id="PR00069">
    <property type="entry name" value="ALDKETRDTASE"/>
</dbReference>